<feature type="compositionally biased region" description="Low complexity" evidence="1">
    <location>
        <begin position="26"/>
        <end position="40"/>
    </location>
</feature>
<feature type="region of interest" description="Disordered" evidence="1">
    <location>
        <begin position="26"/>
        <end position="55"/>
    </location>
</feature>
<organism evidence="2 3">
    <name type="scientific">Liparis tanakae</name>
    <name type="common">Tanaka's snailfish</name>
    <dbReference type="NCBI Taxonomy" id="230148"/>
    <lineage>
        <taxon>Eukaryota</taxon>
        <taxon>Metazoa</taxon>
        <taxon>Chordata</taxon>
        <taxon>Craniata</taxon>
        <taxon>Vertebrata</taxon>
        <taxon>Euteleostomi</taxon>
        <taxon>Actinopterygii</taxon>
        <taxon>Neopterygii</taxon>
        <taxon>Teleostei</taxon>
        <taxon>Neoteleostei</taxon>
        <taxon>Acanthomorphata</taxon>
        <taxon>Eupercaria</taxon>
        <taxon>Perciformes</taxon>
        <taxon>Cottioidei</taxon>
        <taxon>Cottales</taxon>
        <taxon>Liparidae</taxon>
        <taxon>Liparis</taxon>
    </lineage>
</organism>
<proteinExistence type="predicted"/>
<dbReference type="EMBL" id="SRLO01001517">
    <property type="protein sequence ID" value="TNN37225.1"/>
    <property type="molecule type" value="Genomic_DNA"/>
</dbReference>
<gene>
    <name evidence="2" type="ORF">EYF80_052612</name>
</gene>
<feature type="region of interest" description="Disordered" evidence="1">
    <location>
        <begin position="112"/>
        <end position="165"/>
    </location>
</feature>
<evidence type="ECO:0000313" key="2">
    <source>
        <dbReference type="EMBL" id="TNN37225.1"/>
    </source>
</evidence>
<reference evidence="2 3" key="1">
    <citation type="submission" date="2019-03" db="EMBL/GenBank/DDBJ databases">
        <title>First draft genome of Liparis tanakae, snailfish: a comprehensive survey of snailfish specific genes.</title>
        <authorList>
            <person name="Kim W."/>
            <person name="Song I."/>
            <person name="Jeong J.-H."/>
            <person name="Kim D."/>
            <person name="Kim S."/>
            <person name="Ryu S."/>
            <person name="Song J.Y."/>
            <person name="Lee S.K."/>
        </authorList>
    </citation>
    <scope>NUCLEOTIDE SEQUENCE [LARGE SCALE GENOMIC DNA]</scope>
    <source>
        <tissue evidence="2">Muscle</tissue>
    </source>
</reference>
<accession>A0A4Z2F891</accession>
<protein>
    <submittedName>
        <fullName evidence="2">Uncharacterized protein</fullName>
    </submittedName>
</protein>
<name>A0A4Z2F891_9TELE</name>
<feature type="region of interest" description="Disordered" evidence="1">
    <location>
        <begin position="221"/>
        <end position="255"/>
    </location>
</feature>
<sequence>MMISAALPAVSLRGLASSEPASVSATLTSASSHGGVSSASRRPGCRSHASSPRGAADVLLGRASPRVSRLHTTNVSLRRRVPAGGRFSRFSRFSRFFRWRFGVGAVFDFESRGRSKMSSSSSTAMMERVRNSAPEVRSGSGGAASRSPPRPKSSRGSSESSVARQGRLQELGASSTGALEVVEFGSKCFAAPAGGSSSSSSPSEESCSTFAVVTEPLSLATETKNSGNSSAASWTPPSTSSWSWSRLDPPVSLSHDRGGKATNVLREADAPLLPFVLLHVTLEPAASAASPSSSGVDAAALLDLGNRISGSVK</sequence>
<evidence type="ECO:0000313" key="3">
    <source>
        <dbReference type="Proteomes" id="UP000314294"/>
    </source>
</evidence>
<dbReference type="AlphaFoldDB" id="A0A4Z2F891"/>
<comment type="caution">
    <text evidence="2">The sequence shown here is derived from an EMBL/GenBank/DDBJ whole genome shotgun (WGS) entry which is preliminary data.</text>
</comment>
<evidence type="ECO:0000256" key="1">
    <source>
        <dbReference type="SAM" id="MobiDB-lite"/>
    </source>
</evidence>
<keyword evidence="3" id="KW-1185">Reference proteome</keyword>
<dbReference type="Proteomes" id="UP000314294">
    <property type="component" value="Unassembled WGS sequence"/>
</dbReference>
<feature type="compositionally biased region" description="Low complexity" evidence="1">
    <location>
        <begin position="229"/>
        <end position="245"/>
    </location>
</feature>
<feature type="compositionally biased region" description="Low complexity" evidence="1">
    <location>
        <begin position="116"/>
        <end position="126"/>
    </location>
</feature>